<dbReference type="Proteomes" id="UP000013776">
    <property type="component" value="Unassembled WGS sequence"/>
</dbReference>
<keyword evidence="3" id="KW-1185">Reference proteome</keyword>
<gene>
    <name evidence="2" type="ORF">TAPDE_003498</name>
</gene>
<reference evidence="2 3" key="1">
    <citation type="journal article" date="2013" name="MBio">
        <title>Genome sequencing of the plant pathogen Taphrina deformans, the causal agent of peach leaf curl.</title>
        <authorList>
            <person name="Cisse O.H."/>
            <person name="Almeida J.M.G.C.F."/>
            <person name="Fonseca A."/>
            <person name="Kumar A.A."/>
            <person name="Salojaervi J."/>
            <person name="Overmyer K."/>
            <person name="Hauser P.M."/>
            <person name="Pagni M."/>
        </authorList>
    </citation>
    <scope>NUCLEOTIDE SEQUENCE [LARGE SCALE GENOMIC DNA]</scope>
    <source>
        <strain evidence="3">PYCC 5710 / ATCC 11124 / CBS 356.35 / IMI 108563 / JCM 9778 / NBRC 8474</strain>
    </source>
</reference>
<comment type="caution">
    <text evidence="2">The sequence shown here is derived from an EMBL/GenBank/DDBJ whole genome shotgun (WGS) entry which is preliminary data.</text>
</comment>
<name>R4XBV1_TAPDE</name>
<sequence length="246" mass="28127">MPSPKQSEVQRLHKSVSEREARYLQVVNDRLPSSIANLIENNFFTSTALYTFLLVLSFVLSVFSKTAETDVAAEYKQLASQAKQDFSDEKEELNKHFSRVLEETKAKAAEELEKAQSLVQSSTSELQAKVAEARAESETKIKDLEKEIIELKDDLLNRKDEHEKYIKTAKKFVDDSHVQISDLHYQIAEKDKKIHALESVEIHLNQELAKEKEMHESSKEALHDAVDKLIHAKQQFTNSTSKKEVA</sequence>
<dbReference type="AlphaFoldDB" id="R4XBV1"/>
<evidence type="ECO:0000256" key="1">
    <source>
        <dbReference type="SAM" id="Coils"/>
    </source>
</evidence>
<evidence type="ECO:0000313" key="2">
    <source>
        <dbReference type="EMBL" id="CCG83279.1"/>
    </source>
</evidence>
<organism evidence="2 3">
    <name type="scientific">Taphrina deformans (strain PYCC 5710 / ATCC 11124 / CBS 356.35 / IMI 108563 / JCM 9778 / NBRC 8474)</name>
    <name type="common">Peach leaf curl fungus</name>
    <name type="synonym">Lalaria deformans</name>
    <dbReference type="NCBI Taxonomy" id="1097556"/>
    <lineage>
        <taxon>Eukaryota</taxon>
        <taxon>Fungi</taxon>
        <taxon>Dikarya</taxon>
        <taxon>Ascomycota</taxon>
        <taxon>Taphrinomycotina</taxon>
        <taxon>Taphrinomycetes</taxon>
        <taxon>Taphrinales</taxon>
        <taxon>Taphrinaceae</taxon>
        <taxon>Taphrina</taxon>
    </lineage>
</organism>
<keyword evidence="1" id="KW-0175">Coiled coil</keyword>
<accession>R4XBV1</accession>
<dbReference type="EMBL" id="CAHR02000133">
    <property type="protein sequence ID" value="CCG83279.1"/>
    <property type="molecule type" value="Genomic_DNA"/>
</dbReference>
<feature type="coiled-coil region" evidence="1">
    <location>
        <begin position="72"/>
        <end position="161"/>
    </location>
</feature>
<evidence type="ECO:0000313" key="3">
    <source>
        <dbReference type="Proteomes" id="UP000013776"/>
    </source>
</evidence>
<dbReference type="VEuPathDB" id="FungiDB:TAPDE_003498"/>
<proteinExistence type="predicted"/>
<protein>
    <submittedName>
        <fullName evidence="2">Uncharacterized protein</fullName>
    </submittedName>
</protein>
<dbReference type="OrthoDB" id="10624794at2759"/>